<dbReference type="RefSeq" id="WP_149841939.1">
    <property type="nucleotide sequence ID" value="NZ_VUOC01000004.1"/>
</dbReference>
<comment type="caution">
    <text evidence="2">The sequence shown here is derived from an EMBL/GenBank/DDBJ whole genome shotgun (WGS) entry which is preliminary data.</text>
</comment>
<dbReference type="Pfam" id="PF01966">
    <property type="entry name" value="HD"/>
    <property type="match status" value="1"/>
</dbReference>
<sequence>MSQLLTQHTIAGINIPDSKIAKEATDLLLTHGTEFIYNHSLRVFLFSSLNGQRTGLKYDPELLYVSAIFHDLGLTKHYSSPDKRFEVDGANAAREFLKGHGLPPATLQLVWDTIALHTTIGIAEYKEPEVALMYSGVGLDVMGEGYEHLSDANREEIIAAFPRNDFKKNIIPTFFSGFSHKTDTTFGNIKADVCAFMIPNFQRKDFCDLILSSPWSE</sequence>
<proteinExistence type="predicted"/>
<dbReference type="CDD" id="cd00077">
    <property type="entry name" value="HDc"/>
    <property type="match status" value="1"/>
</dbReference>
<feature type="domain" description="HD" evidence="1">
    <location>
        <begin position="37"/>
        <end position="124"/>
    </location>
</feature>
<accession>A0A5B2VNS3</accession>
<dbReference type="Proteomes" id="UP000324611">
    <property type="component" value="Unassembled WGS sequence"/>
</dbReference>
<protein>
    <submittedName>
        <fullName evidence="2">HD domain-containing protein</fullName>
    </submittedName>
</protein>
<dbReference type="PANTHER" id="PTHR35569">
    <property type="entry name" value="CYANAMIDE HYDRATASE DDI2-RELATED"/>
    <property type="match status" value="1"/>
</dbReference>
<dbReference type="SUPFAM" id="SSF109604">
    <property type="entry name" value="HD-domain/PDEase-like"/>
    <property type="match status" value="1"/>
</dbReference>
<evidence type="ECO:0000259" key="1">
    <source>
        <dbReference type="Pfam" id="PF01966"/>
    </source>
</evidence>
<dbReference type="Gene3D" id="1.10.3210.10">
    <property type="entry name" value="Hypothetical protein af1432"/>
    <property type="match status" value="1"/>
</dbReference>
<name>A0A5B2VNS3_9BACT</name>
<dbReference type="AlphaFoldDB" id="A0A5B2VNS3"/>
<dbReference type="PANTHER" id="PTHR35569:SF1">
    <property type="entry name" value="CYANAMIDE HYDRATASE DDI2-RELATED"/>
    <property type="match status" value="1"/>
</dbReference>
<evidence type="ECO:0000313" key="3">
    <source>
        <dbReference type="Proteomes" id="UP000324611"/>
    </source>
</evidence>
<gene>
    <name evidence="2" type="ORF">F0L74_31995</name>
</gene>
<reference evidence="2 3" key="1">
    <citation type="submission" date="2019-09" db="EMBL/GenBank/DDBJ databases">
        <title>Chitinophaga ginsengihumi sp. nov., isolated from soil of ginseng rhizosphere.</title>
        <authorList>
            <person name="Lee J."/>
        </authorList>
    </citation>
    <scope>NUCLEOTIDE SEQUENCE [LARGE SCALE GENOMIC DNA]</scope>
    <source>
        <strain evidence="2 3">BN140078</strain>
    </source>
</reference>
<dbReference type="InterPro" id="IPR006674">
    <property type="entry name" value="HD_domain"/>
</dbReference>
<evidence type="ECO:0000313" key="2">
    <source>
        <dbReference type="EMBL" id="KAA2240761.1"/>
    </source>
</evidence>
<reference evidence="2 3" key="2">
    <citation type="submission" date="2019-09" db="EMBL/GenBank/DDBJ databases">
        <authorList>
            <person name="Jin C."/>
        </authorList>
    </citation>
    <scope>NUCLEOTIDE SEQUENCE [LARGE SCALE GENOMIC DNA]</scope>
    <source>
        <strain evidence="2 3">BN140078</strain>
    </source>
</reference>
<dbReference type="InterPro" id="IPR003607">
    <property type="entry name" value="HD/PDEase_dom"/>
</dbReference>
<organism evidence="2 3">
    <name type="scientific">Chitinophaga agrisoli</name>
    <dbReference type="NCBI Taxonomy" id="2607653"/>
    <lineage>
        <taxon>Bacteria</taxon>
        <taxon>Pseudomonadati</taxon>
        <taxon>Bacteroidota</taxon>
        <taxon>Chitinophagia</taxon>
        <taxon>Chitinophagales</taxon>
        <taxon>Chitinophagaceae</taxon>
        <taxon>Chitinophaga</taxon>
    </lineage>
</organism>
<keyword evidence="3" id="KW-1185">Reference proteome</keyword>
<dbReference type="EMBL" id="VUOC01000004">
    <property type="protein sequence ID" value="KAA2240761.1"/>
    <property type="molecule type" value="Genomic_DNA"/>
</dbReference>